<gene>
    <name evidence="1" type="ORF">PIB30_004282</name>
</gene>
<proteinExistence type="predicted"/>
<keyword evidence="2" id="KW-1185">Reference proteome</keyword>
<comment type="caution">
    <text evidence="1">The sequence shown here is derived from an EMBL/GenBank/DDBJ whole genome shotgun (WGS) entry which is preliminary data.</text>
</comment>
<dbReference type="EMBL" id="JASCZI010090629">
    <property type="protein sequence ID" value="MED6143191.1"/>
    <property type="molecule type" value="Genomic_DNA"/>
</dbReference>
<evidence type="ECO:0000313" key="1">
    <source>
        <dbReference type="EMBL" id="MED6143191.1"/>
    </source>
</evidence>
<protein>
    <submittedName>
        <fullName evidence="1">Uncharacterized protein</fullName>
    </submittedName>
</protein>
<accession>A0ABU6T385</accession>
<evidence type="ECO:0000313" key="2">
    <source>
        <dbReference type="Proteomes" id="UP001341840"/>
    </source>
</evidence>
<dbReference type="Proteomes" id="UP001341840">
    <property type="component" value="Unassembled WGS sequence"/>
</dbReference>
<reference evidence="1 2" key="1">
    <citation type="journal article" date="2023" name="Plants (Basel)">
        <title>Bridging the Gap: Combining Genomics and Transcriptomics Approaches to Understand Stylosanthes scabra, an Orphan Legume from the Brazilian Caatinga.</title>
        <authorList>
            <person name="Ferreira-Neto J.R.C."/>
            <person name="da Silva M.D."/>
            <person name="Binneck E."/>
            <person name="de Melo N.F."/>
            <person name="da Silva R.H."/>
            <person name="de Melo A.L.T.M."/>
            <person name="Pandolfi V."/>
            <person name="Bustamante F.O."/>
            <person name="Brasileiro-Vidal A.C."/>
            <person name="Benko-Iseppon A.M."/>
        </authorList>
    </citation>
    <scope>NUCLEOTIDE SEQUENCE [LARGE SCALE GENOMIC DNA]</scope>
    <source>
        <tissue evidence="1">Leaves</tissue>
    </source>
</reference>
<name>A0ABU6T385_9FABA</name>
<organism evidence="1 2">
    <name type="scientific">Stylosanthes scabra</name>
    <dbReference type="NCBI Taxonomy" id="79078"/>
    <lineage>
        <taxon>Eukaryota</taxon>
        <taxon>Viridiplantae</taxon>
        <taxon>Streptophyta</taxon>
        <taxon>Embryophyta</taxon>
        <taxon>Tracheophyta</taxon>
        <taxon>Spermatophyta</taxon>
        <taxon>Magnoliopsida</taxon>
        <taxon>eudicotyledons</taxon>
        <taxon>Gunneridae</taxon>
        <taxon>Pentapetalae</taxon>
        <taxon>rosids</taxon>
        <taxon>fabids</taxon>
        <taxon>Fabales</taxon>
        <taxon>Fabaceae</taxon>
        <taxon>Papilionoideae</taxon>
        <taxon>50 kb inversion clade</taxon>
        <taxon>dalbergioids sensu lato</taxon>
        <taxon>Dalbergieae</taxon>
        <taxon>Pterocarpus clade</taxon>
        <taxon>Stylosanthes</taxon>
    </lineage>
</organism>
<sequence>MQAVHTPVWVSELLLPNRQWNSIRLYELFTAPEGEDSLTWSKERSEITYQKTRCELDEESVFHCLCQCPDSVEAWRLAGLPAPSHTEETWKWWLGLIRQLKSEIDGKRKMEMAANLLLLKQHAQ</sequence>